<dbReference type="EC" id="1.11.2.4" evidence="9"/>
<dbReference type="RefSeq" id="WP_182559317.1">
    <property type="nucleotide sequence ID" value="NZ_JACGWT010000002.1"/>
</dbReference>
<evidence type="ECO:0000256" key="8">
    <source>
        <dbReference type="PIRSR" id="PIRSR602401-1"/>
    </source>
</evidence>
<evidence type="ECO:0000313" key="9">
    <source>
        <dbReference type="EMBL" id="MBA8793743.1"/>
    </source>
</evidence>
<comment type="caution">
    <text evidence="9">The sequence shown here is derived from an EMBL/GenBank/DDBJ whole genome shotgun (WGS) entry which is preliminary data.</text>
</comment>
<dbReference type="InterPro" id="IPR036396">
    <property type="entry name" value="Cyt_P450_sf"/>
</dbReference>
<dbReference type="Pfam" id="PF00067">
    <property type="entry name" value="p450"/>
    <property type="match status" value="1"/>
</dbReference>
<evidence type="ECO:0000256" key="7">
    <source>
        <dbReference type="ARBA" id="ARBA00023033"/>
    </source>
</evidence>
<keyword evidence="3 8" id="KW-0349">Heme</keyword>
<comment type="cofactor">
    <cofactor evidence="1 8">
        <name>heme</name>
        <dbReference type="ChEBI" id="CHEBI:30413"/>
    </cofactor>
</comment>
<protein>
    <submittedName>
        <fullName evidence="9">Fatty-acid peroxygenase</fullName>
        <ecNumber evidence="9">1.11.2.4</ecNumber>
    </submittedName>
</protein>
<comment type="similarity">
    <text evidence="2">Belongs to the cytochrome P450 family.</text>
</comment>
<dbReference type="GO" id="GO:0004497">
    <property type="term" value="F:monooxygenase activity"/>
    <property type="evidence" value="ECO:0007669"/>
    <property type="project" value="UniProtKB-KW"/>
</dbReference>
<keyword evidence="4 8" id="KW-0479">Metal-binding</keyword>
<evidence type="ECO:0000256" key="6">
    <source>
        <dbReference type="ARBA" id="ARBA00023004"/>
    </source>
</evidence>
<dbReference type="PANTHER" id="PTHR24286:SF24">
    <property type="entry name" value="LANOSTEROL 14-ALPHA DEMETHYLASE"/>
    <property type="match status" value="1"/>
</dbReference>
<evidence type="ECO:0000256" key="5">
    <source>
        <dbReference type="ARBA" id="ARBA00023002"/>
    </source>
</evidence>
<keyword evidence="9" id="KW-0575">Peroxidase</keyword>
<evidence type="ECO:0000256" key="3">
    <source>
        <dbReference type="ARBA" id="ARBA00022617"/>
    </source>
</evidence>
<organism evidence="9 10">
    <name type="scientific">Microlunatus kandeliicorticis</name>
    <dbReference type="NCBI Taxonomy" id="1759536"/>
    <lineage>
        <taxon>Bacteria</taxon>
        <taxon>Bacillati</taxon>
        <taxon>Actinomycetota</taxon>
        <taxon>Actinomycetes</taxon>
        <taxon>Propionibacteriales</taxon>
        <taxon>Propionibacteriaceae</taxon>
        <taxon>Microlunatus</taxon>
    </lineage>
</organism>
<dbReference type="InterPro" id="IPR001128">
    <property type="entry name" value="Cyt_P450"/>
</dbReference>
<accession>A0A7W3IR91</accession>
<gene>
    <name evidence="9" type="ORF">FHX74_001348</name>
</gene>
<dbReference type="GO" id="GO:0020037">
    <property type="term" value="F:heme binding"/>
    <property type="evidence" value="ECO:0007669"/>
    <property type="project" value="InterPro"/>
</dbReference>
<dbReference type="GO" id="GO:0016705">
    <property type="term" value="F:oxidoreductase activity, acting on paired donors, with incorporation or reduction of molecular oxygen"/>
    <property type="evidence" value="ECO:0007669"/>
    <property type="project" value="InterPro"/>
</dbReference>
<dbReference type="Proteomes" id="UP000523079">
    <property type="component" value="Unassembled WGS sequence"/>
</dbReference>
<dbReference type="AlphaFoldDB" id="A0A7W3IR91"/>
<evidence type="ECO:0000256" key="1">
    <source>
        <dbReference type="ARBA" id="ARBA00001971"/>
    </source>
</evidence>
<evidence type="ECO:0000256" key="2">
    <source>
        <dbReference type="ARBA" id="ARBA00010617"/>
    </source>
</evidence>
<dbReference type="SUPFAM" id="SSF48264">
    <property type="entry name" value="Cytochrome P450"/>
    <property type="match status" value="1"/>
</dbReference>
<feature type="binding site" description="axial binding residue" evidence="8">
    <location>
        <position position="355"/>
    </location>
    <ligand>
        <name>heme</name>
        <dbReference type="ChEBI" id="CHEBI:30413"/>
    </ligand>
    <ligandPart>
        <name>Fe</name>
        <dbReference type="ChEBI" id="CHEBI:18248"/>
    </ligandPart>
</feature>
<evidence type="ECO:0000256" key="4">
    <source>
        <dbReference type="ARBA" id="ARBA00022723"/>
    </source>
</evidence>
<evidence type="ECO:0000313" key="10">
    <source>
        <dbReference type="Proteomes" id="UP000523079"/>
    </source>
</evidence>
<keyword evidence="7" id="KW-0503">Monooxygenase</keyword>
<sequence>MTPPGTRSDQTLALARQGYRWAARLRGGREAVPCRLLGRRAVLVGGPAGVRRFYDDRLQRHGAFPAAIRLVLFGPGAVHGLDDEAHHARKAIFVGLLDARAVQRLRAVAAEEWQNALDAWAPGERRTVWPLAVDVIGRAVLSWAGVRCSRSEVGHRSRQLAAVVDGFARPVRPYLRAVADRRALDRWAAGLVRDVREGRSAAPEGSPLVVIARATDPSSRLLPARVAGVEFLNVVRPTVASSWFVAFAALMLAERPDWRARMDDPLMRYAFAQEVRRHFPFVPALVARTRRAQDVLGSPLPAGGLVVLDVYGTNHDPQAWDEPDRFLPERFLDRTVRPDSLVPQGGGALATGHRCPGEDVVLAMIDAACQALAERAWTLPEQDLDWPASPLPTRPRSGVVLVREREPVEVGRG</sequence>
<proteinExistence type="inferred from homology"/>
<dbReference type="CDD" id="cd11067">
    <property type="entry name" value="CYP152"/>
    <property type="match status" value="1"/>
</dbReference>
<reference evidence="9 10" key="1">
    <citation type="submission" date="2020-07" db="EMBL/GenBank/DDBJ databases">
        <title>Sequencing the genomes of 1000 actinobacteria strains.</title>
        <authorList>
            <person name="Klenk H.-P."/>
        </authorList>
    </citation>
    <scope>NUCLEOTIDE SEQUENCE [LARGE SCALE GENOMIC DNA]</scope>
    <source>
        <strain evidence="9 10">DSM 100723</strain>
    </source>
</reference>
<dbReference type="Gene3D" id="1.10.630.10">
    <property type="entry name" value="Cytochrome P450"/>
    <property type="match status" value="1"/>
</dbReference>
<keyword evidence="5 9" id="KW-0560">Oxidoreductase</keyword>
<keyword evidence="10" id="KW-1185">Reference proteome</keyword>
<keyword evidence="6 8" id="KW-0408">Iron</keyword>
<dbReference type="EMBL" id="JACGWT010000002">
    <property type="protein sequence ID" value="MBA8793743.1"/>
    <property type="molecule type" value="Genomic_DNA"/>
</dbReference>
<dbReference type="GO" id="GO:0004601">
    <property type="term" value="F:peroxidase activity"/>
    <property type="evidence" value="ECO:0007669"/>
    <property type="project" value="UniProtKB-KW"/>
</dbReference>
<dbReference type="PANTHER" id="PTHR24286">
    <property type="entry name" value="CYTOCHROME P450 26"/>
    <property type="match status" value="1"/>
</dbReference>
<dbReference type="InterPro" id="IPR002401">
    <property type="entry name" value="Cyt_P450_E_grp-I"/>
</dbReference>
<dbReference type="PRINTS" id="PR00463">
    <property type="entry name" value="EP450I"/>
</dbReference>
<dbReference type="GO" id="GO:0016125">
    <property type="term" value="P:sterol metabolic process"/>
    <property type="evidence" value="ECO:0007669"/>
    <property type="project" value="TreeGrafter"/>
</dbReference>
<name>A0A7W3IR91_9ACTN</name>
<dbReference type="GO" id="GO:0005506">
    <property type="term" value="F:iron ion binding"/>
    <property type="evidence" value="ECO:0007669"/>
    <property type="project" value="InterPro"/>
</dbReference>